<dbReference type="Pfam" id="PF16198">
    <property type="entry name" value="TruB_C_2"/>
    <property type="match status" value="1"/>
</dbReference>
<dbReference type="Proteomes" id="UP000198897">
    <property type="component" value="Unassembled WGS sequence"/>
</dbReference>
<keyword evidence="3 5" id="KW-0819">tRNA processing</keyword>
<dbReference type="RefSeq" id="WP_089750968.1">
    <property type="nucleotide sequence ID" value="NZ_FOOG01000006.1"/>
</dbReference>
<dbReference type="CDD" id="cd02573">
    <property type="entry name" value="PseudoU_synth_EcTruB"/>
    <property type="match status" value="1"/>
</dbReference>
<dbReference type="GO" id="GO:1990481">
    <property type="term" value="P:mRNA pseudouridine synthesis"/>
    <property type="evidence" value="ECO:0007669"/>
    <property type="project" value="TreeGrafter"/>
</dbReference>
<dbReference type="Gene3D" id="3.30.2350.10">
    <property type="entry name" value="Pseudouridine synthase"/>
    <property type="match status" value="1"/>
</dbReference>
<dbReference type="AlphaFoldDB" id="A0A1I2L0Q6"/>
<dbReference type="NCBIfam" id="TIGR00431">
    <property type="entry name" value="TruB"/>
    <property type="match status" value="1"/>
</dbReference>
<reference evidence="9" key="1">
    <citation type="submission" date="2016-10" db="EMBL/GenBank/DDBJ databases">
        <authorList>
            <person name="Varghese N."/>
            <person name="Submissions S."/>
        </authorList>
    </citation>
    <scope>NUCLEOTIDE SEQUENCE [LARGE SCALE GENOMIC DNA]</scope>
    <source>
        <strain evidence="9">FP5</strain>
    </source>
</reference>
<evidence type="ECO:0000259" key="6">
    <source>
        <dbReference type="Pfam" id="PF01509"/>
    </source>
</evidence>
<evidence type="ECO:0000256" key="1">
    <source>
        <dbReference type="ARBA" id="ARBA00000385"/>
    </source>
</evidence>
<evidence type="ECO:0000256" key="3">
    <source>
        <dbReference type="ARBA" id="ARBA00022694"/>
    </source>
</evidence>
<protein>
    <recommendedName>
        <fullName evidence="5">tRNA pseudouridine synthase B</fullName>
        <ecNumber evidence="5">5.4.99.25</ecNumber>
    </recommendedName>
    <alternativeName>
        <fullName evidence="5">tRNA pseudouridine(55) synthase</fullName>
        <shortName evidence="5">Psi55 synthase</shortName>
    </alternativeName>
    <alternativeName>
        <fullName evidence="5">tRNA pseudouridylate synthase</fullName>
    </alternativeName>
    <alternativeName>
        <fullName evidence="5">tRNA-uridine isomerase</fullName>
    </alternativeName>
</protein>
<dbReference type="FunFam" id="3.30.2350.10:FF:000011">
    <property type="entry name" value="tRNA pseudouridine synthase B"/>
    <property type="match status" value="1"/>
</dbReference>
<dbReference type="HAMAP" id="MF_01080">
    <property type="entry name" value="TruB_bact"/>
    <property type="match status" value="1"/>
</dbReference>
<evidence type="ECO:0000313" key="9">
    <source>
        <dbReference type="Proteomes" id="UP000198897"/>
    </source>
</evidence>
<dbReference type="InterPro" id="IPR020103">
    <property type="entry name" value="PsdUridine_synth_cat_dom_sf"/>
</dbReference>
<dbReference type="OrthoDB" id="9802309at2"/>
<dbReference type="GO" id="GO:0160148">
    <property type="term" value="F:tRNA pseudouridine(55) synthase activity"/>
    <property type="evidence" value="ECO:0007669"/>
    <property type="project" value="UniProtKB-EC"/>
</dbReference>
<dbReference type="EMBL" id="FOOG01000006">
    <property type="protein sequence ID" value="SFF71017.1"/>
    <property type="molecule type" value="Genomic_DNA"/>
</dbReference>
<dbReference type="PANTHER" id="PTHR13767:SF2">
    <property type="entry name" value="PSEUDOURIDYLATE SYNTHASE TRUB1"/>
    <property type="match status" value="1"/>
</dbReference>
<evidence type="ECO:0000256" key="5">
    <source>
        <dbReference type="HAMAP-Rule" id="MF_01080"/>
    </source>
</evidence>
<evidence type="ECO:0000256" key="4">
    <source>
        <dbReference type="ARBA" id="ARBA00023235"/>
    </source>
</evidence>
<gene>
    <name evidence="5" type="primary">truB</name>
    <name evidence="8" type="ORF">SAMN05216353_10694</name>
</gene>
<dbReference type="GO" id="GO:0031119">
    <property type="term" value="P:tRNA pseudouridine synthesis"/>
    <property type="evidence" value="ECO:0007669"/>
    <property type="project" value="UniProtKB-UniRule"/>
</dbReference>
<evidence type="ECO:0000313" key="8">
    <source>
        <dbReference type="EMBL" id="SFF71017.1"/>
    </source>
</evidence>
<evidence type="ECO:0000259" key="7">
    <source>
        <dbReference type="Pfam" id="PF16198"/>
    </source>
</evidence>
<feature type="active site" description="Nucleophile" evidence="5">
    <location>
        <position position="38"/>
    </location>
</feature>
<dbReference type="InterPro" id="IPR002501">
    <property type="entry name" value="PsdUridine_synth_N"/>
</dbReference>
<keyword evidence="9" id="KW-1185">Reference proteome</keyword>
<accession>A0A1I2L0Q6</accession>
<dbReference type="Pfam" id="PF01509">
    <property type="entry name" value="TruB_N"/>
    <property type="match status" value="1"/>
</dbReference>
<evidence type="ECO:0000256" key="2">
    <source>
        <dbReference type="ARBA" id="ARBA00005642"/>
    </source>
</evidence>
<comment type="function">
    <text evidence="5">Responsible for synthesis of pseudouridine from uracil-55 in the psi GC loop of transfer RNAs.</text>
</comment>
<dbReference type="InterPro" id="IPR032819">
    <property type="entry name" value="TruB_C"/>
</dbReference>
<organism evidence="8 9">
    <name type="scientific">Halobacillus alkaliphilus</name>
    <dbReference type="NCBI Taxonomy" id="396056"/>
    <lineage>
        <taxon>Bacteria</taxon>
        <taxon>Bacillati</taxon>
        <taxon>Bacillota</taxon>
        <taxon>Bacilli</taxon>
        <taxon>Bacillales</taxon>
        <taxon>Bacillaceae</taxon>
        <taxon>Halobacillus</taxon>
    </lineage>
</organism>
<keyword evidence="4 5" id="KW-0413">Isomerase</keyword>
<dbReference type="EC" id="5.4.99.25" evidence="5"/>
<name>A0A1I2L0Q6_9BACI</name>
<sequence>MDGILPLWKPKGFTSHDCVSKARGMLKTKKIGHTGTLDPEVEGVLPLCVGKATKIVPFLTDTSKVYEASVRIGYSTATEDSEGEIIERKVVSPSLNLEKIKKELASFEGDIIQIPPMYSAVKVKGKKLYEYAREGLEVERPKRQVRIEQIDVTSRDLVFEEETASFSIRVVCSKGTYIRTLCADLGRALGYPSHMSSLVRTKTADISEEECYRFEEIQRKVDEHKHHELLLPIKRGLSHMPAWKVTEDMKPLIQHGRVLDKPEHLDADNFLVLCGEEALAIYQQHPTKAGYVKPLRVF</sequence>
<dbReference type="SUPFAM" id="SSF55120">
    <property type="entry name" value="Pseudouridine synthase"/>
    <property type="match status" value="1"/>
</dbReference>
<feature type="domain" description="Pseudouridine synthase II N-terminal" evidence="6">
    <location>
        <begin position="23"/>
        <end position="178"/>
    </location>
</feature>
<dbReference type="InterPro" id="IPR014780">
    <property type="entry name" value="tRNA_psdUridine_synth_TruB"/>
</dbReference>
<comment type="catalytic activity">
    <reaction evidence="1 5">
        <text>uridine(55) in tRNA = pseudouridine(55) in tRNA</text>
        <dbReference type="Rhea" id="RHEA:42532"/>
        <dbReference type="Rhea" id="RHEA-COMP:10101"/>
        <dbReference type="Rhea" id="RHEA-COMP:10102"/>
        <dbReference type="ChEBI" id="CHEBI:65314"/>
        <dbReference type="ChEBI" id="CHEBI:65315"/>
        <dbReference type="EC" id="5.4.99.25"/>
    </reaction>
</comment>
<dbReference type="GO" id="GO:0003723">
    <property type="term" value="F:RNA binding"/>
    <property type="evidence" value="ECO:0007669"/>
    <property type="project" value="InterPro"/>
</dbReference>
<dbReference type="PANTHER" id="PTHR13767">
    <property type="entry name" value="TRNA-PSEUDOURIDINE SYNTHASE"/>
    <property type="match status" value="1"/>
</dbReference>
<proteinExistence type="inferred from homology"/>
<comment type="similarity">
    <text evidence="2 5">Belongs to the pseudouridine synthase TruB family. Type 1 subfamily.</text>
</comment>
<feature type="domain" description="tRNA pseudouridylate synthase B C-terminal" evidence="7">
    <location>
        <begin position="179"/>
        <end position="236"/>
    </location>
</feature>